<proteinExistence type="predicted"/>
<name>A0AAV5HJ74_9ROSI</name>
<accession>A0AAV5HJ74</accession>
<gene>
    <name evidence="2" type="ORF">SLEP1_g2928</name>
</gene>
<feature type="region of interest" description="Disordered" evidence="1">
    <location>
        <begin position="47"/>
        <end position="108"/>
    </location>
</feature>
<dbReference type="EMBL" id="BPVZ01000002">
    <property type="protein sequence ID" value="GKU88698.1"/>
    <property type="molecule type" value="Genomic_DNA"/>
</dbReference>
<dbReference type="Proteomes" id="UP001054252">
    <property type="component" value="Unassembled WGS sequence"/>
</dbReference>
<feature type="compositionally biased region" description="Basic and acidic residues" evidence="1">
    <location>
        <begin position="47"/>
        <end position="80"/>
    </location>
</feature>
<evidence type="ECO:0000256" key="1">
    <source>
        <dbReference type="SAM" id="MobiDB-lite"/>
    </source>
</evidence>
<organism evidence="2 3">
    <name type="scientific">Rubroshorea leprosula</name>
    <dbReference type="NCBI Taxonomy" id="152421"/>
    <lineage>
        <taxon>Eukaryota</taxon>
        <taxon>Viridiplantae</taxon>
        <taxon>Streptophyta</taxon>
        <taxon>Embryophyta</taxon>
        <taxon>Tracheophyta</taxon>
        <taxon>Spermatophyta</taxon>
        <taxon>Magnoliopsida</taxon>
        <taxon>eudicotyledons</taxon>
        <taxon>Gunneridae</taxon>
        <taxon>Pentapetalae</taxon>
        <taxon>rosids</taxon>
        <taxon>malvids</taxon>
        <taxon>Malvales</taxon>
        <taxon>Dipterocarpaceae</taxon>
        <taxon>Rubroshorea</taxon>
    </lineage>
</organism>
<protein>
    <submittedName>
        <fullName evidence="2">Uncharacterized protein</fullName>
    </submittedName>
</protein>
<dbReference type="AlphaFoldDB" id="A0AAV5HJ74"/>
<reference evidence="2 3" key="1">
    <citation type="journal article" date="2021" name="Commun. Biol.">
        <title>The genome of Shorea leprosula (Dipterocarpaceae) highlights the ecological relevance of drought in aseasonal tropical rainforests.</title>
        <authorList>
            <person name="Ng K.K.S."/>
            <person name="Kobayashi M.J."/>
            <person name="Fawcett J.A."/>
            <person name="Hatakeyama M."/>
            <person name="Paape T."/>
            <person name="Ng C.H."/>
            <person name="Ang C.C."/>
            <person name="Tnah L.H."/>
            <person name="Lee C.T."/>
            <person name="Nishiyama T."/>
            <person name="Sese J."/>
            <person name="O'Brien M.J."/>
            <person name="Copetti D."/>
            <person name="Mohd Noor M.I."/>
            <person name="Ong R.C."/>
            <person name="Putra M."/>
            <person name="Sireger I.Z."/>
            <person name="Indrioko S."/>
            <person name="Kosugi Y."/>
            <person name="Izuno A."/>
            <person name="Isagi Y."/>
            <person name="Lee S.L."/>
            <person name="Shimizu K.K."/>
        </authorList>
    </citation>
    <scope>NUCLEOTIDE SEQUENCE [LARGE SCALE GENOMIC DNA]</scope>
    <source>
        <strain evidence="2">214</strain>
    </source>
</reference>
<comment type="caution">
    <text evidence="2">The sequence shown here is derived from an EMBL/GenBank/DDBJ whole genome shotgun (WGS) entry which is preliminary data.</text>
</comment>
<sequence length="108" mass="12439">MEVEPSENYQSKKRAAEHSPTPSPKMFVKESVKEDVASDIIYISDGSESKRIESHSIEKQGQKTRDNFDLNKWPSEEDYNRVPTPNLPDMNEIQPPESMECIDLTLRL</sequence>
<keyword evidence="3" id="KW-1185">Reference proteome</keyword>
<evidence type="ECO:0000313" key="3">
    <source>
        <dbReference type="Proteomes" id="UP001054252"/>
    </source>
</evidence>
<feature type="region of interest" description="Disordered" evidence="1">
    <location>
        <begin position="1"/>
        <end position="28"/>
    </location>
</feature>
<evidence type="ECO:0000313" key="2">
    <source>
        <dbReference type="EMBL" id="GKU88698.1"/>
    </source>
</evidence>